<comment type="caution">
    <text evidence="1">The sequence shown here is derived from an EMBL/GenBank/DDBJ whole genome shotgun (WGS) entry which is preliminary data.</text>
</comment>
<dbReference type="EMBL" id="BONY01000054">
    <property type="protein sequence ID" value="GIH08703.1"/>
    <property type="molecule type" value="Genomic_DNA"/>
</dbReference>
<accession>A0A8J3QD48</accession>
<dbReference type="Proteomes" id="UP000612899">
    <property type="component" value="Unassembled WGS sequence"/>
</dbReference>
<protein>
    <submittedName>
        <fullName evidence="1">Uncharacterized protein</fullName>
    </submittedName>
</protein>
<evidence type="ECO:0000313" key="1">
    <source>
        <dbReference type="EMBL" id="GIH08703.1"/>
    </source>
</evidence>
<reference evidence="1" key="1">
    <citation type="submission" date="2021-01" db="EMBL/GenBank/DDBJ databases">
        <title>Whole genome shotgun sequence of Rhizocola hellebori NBRC 109834.</title>
        <authorList>
            <person name="Komaki H."/>
            <person name="Tamura T."/>
        </authorList>
    </citation>
    <scope>NUCLEOTIDE SEQUENCE</scope>
    <source>
        <strain evidence="1">NBRC 109834</strain>
    </source>
</reference>
<keyword evidence="2" id="KW-1185">Reference proteome</keyword>
<proteinExistence type="predicted"/>
<name>A0A8J3QD48_9ACTN</name>
<dbReference type="AlphaFoldDB" id="A0A8J3QD48"/>
<gene>
    <name evidence="1" type="ORF">Rhe02_67700</name>
</gene>
<sequence>MLMGTTRVRVVLATLVTLVAAVLVFGATQSDPADPVSRKDTCVALDAANQEALQEFVKAITSRGTINPVARAEQDAAKFKSITGRNSELKQPGEEYAAVFVKAAKDASVSSTGPAIFAATTITTSDAYHQLETMCAGYWPDRSAPV</sequence>
<organism evidence="1 2">
    <name type="scientific">Rhizocola hellebori</name>
    <dbReference type="NCBI Taxonomy" id="1392758"/>
    <lineage>
        <taxon>Bacteria</taxon>
        <taxon>Bacillati</taxon>
        <taxon>Actinomycetota</taxon>
        <taxon>Actinomycetes</taxon>
        <taxon>Micromonosporales</taxon>
        <taxon>Micromonosporaceae</taxon>
        <taxon>Rhizocola</taxon>
    </lineage>
</organism>
<evidence type="ECO:0000313" key="2">
    <source>
        <dbReference type="Proteomes" id="UP000612899"/>
    </source>
</evidence>